<evidence type="ECO:0000259" key="18">
    <source>
        <dbReference type="Pfam" id="PF11919"/>
    </source>
</evidence>
<comment type="similarity">
    <text evidence="5">Belongs to the TPP enzyme family.</text>
</comment>
<dbReference type="InterPro" id="IPR016024">
    <property type="entry name" value="ARM-type_fold"/>
</dbReference>
<evidence type="ECO:0000259" key="20">
    <source>
        <dbReference type="Pfam" id="PF23096"/>
    </source>
</evidence>
<dbReference type="PANTHER" id="PTHR32170:SF3">
    <property type="entry name" value="PROTEASOME ACTIVATOR COMPLEX SUBUNIT 4"/>
    <property type="match status" value="1"/>
</dbReference>
<feature type="domain" description="Proteasome activator Blm10 middle HEAT repeats region" evidence="19">
    <location>
        <begin position="972"/>
        <end position="1348"/>
    </location>
</feature>
<dbReference type="CDD" id="cd02005">
    <property type="entry name" value="TPP_PDC_IPDC"/>
    <property type="match status" value="1"/>
</dbReference>
<dbReference type="Gene3D" id="3.40.50.1220">
    <property type="entry name" value="TPP-binding domain"/>
    <property type="match status" value="1"/>
</dbReference>
<comment type="caution">
    <text evidence="21">The sequence shown here is derived from an EMBL/GenBank/DDBJ whole genome shotgun (WGS) entry which is preliminary data.</text>
</comment>
<organism evidence="21 22">
    <name type="scientific">Ceratobasidium theobromae</name>
    <dbReference type="NCBI Taxonomy" id="1582974"/>
    <lineage>
        <taxon>Eukaryota</taxon>
        <taxon>Fungi</taxon>
        <taxon>Dikarya</taxon>
        <taxon>Basidiomycota</taxon>
        <taxon>Agaricomycotina</taxon>
        <taxon>Agaricomycetes</taxon>
        <taxon>Cantharellales</taxon>
        <taxon>Ceratobasidiaceae</taxon>
        <taxon>Ceratobasidium</taxon>
    </lineage>
</organism>
<evidence type="ECO:0000256" key="14">
    <source>
        <dbReference type="SAM" id="MobiDB-lite"/>
    </source>
</evidence>
<dbReference type="InterPro" id="IPR012001">
    <property type="entry name" value="Thiamin_PyroP_enz_TPP-bd_dom"/>
</dbReference>
<dbReference type="OrthoDB" id="17907at2759"/>
<comment type="subcellular location">
    <subcellularLocation>
        <location evidence="3">Cytoplasm</location>
    </subcellularLocation>
    <subcellularLocation>
        <location evidence="1">Mitochondrion</location>
    </subcellularLocation>
    <subcellularLocation>
        <location evidence="2">Nucleus speckle</location>
    </subcellularLocation>
</comment>
<feature type="domain" description="Thiamine pyrophosphate enzyme TPP-binding" evidence="16">
    <location>
        <begin position="473"/>
        <end position="562"/>
    </location>
</feature>
<evidence type="ECO:0000256" key="2">
    <source>
        <dbReference type="ARBA" id="ARBA00004324"/>
    </source>
</evidence>
<dbReference type="GO" id="GO:0000502">
    <property type="term" value="C:proteasome complex"/>
    <property type="evidence" value="ECO:0007669"/>
    <property type="project" value="UniProtKB-KW"/>
</dbReference>
<accession>A0A5N5QLI3</accession>
<feature type="compositionally biased region" description="Basic and acidic residues" evidence="14">
    <location>
        <begin position="941"/>
        <end position="957"/>
    </location>
</feature>
<dbReference type="Pfam" id="PF16507">
    <property type="entry name" value="HEAT_PSME4_mid"/>
    <property type="match status" value="2"/>
</dbReference>
<dbReference type="InterPro" id="IPR047213">
    <property type="entry name" value="TPP_PYR_PDC_IPDC-like"/>
</dbReference>
<evidence type="ECO:0000256" key="10">
    <source>
        <dbReference type="ARBA" id="ARBA00023128"/>
    </source>
</evidence>
<feature type="domain" description="Thiamine pyrophosphate enzyme central" evidence="15">
    <location>
        <begin position="248"/>
        <end position="343"/>
    </location>
</feature>
<dbReference type="InterPro" id="IPR055455">
    <property type="entry name" value="HEAT_PSME4"/>
</dbReference>
<dbReference type="GO" id="GO:0000287">
    <property type="term" value="F:magnesium ion binding"/>
    <property type="evidence" value="ECO:0007669"/>
    <property type="project" value="InterPro"/>
</dbReference>
<dbReference type="GO" id="GO:0016504">
    <property type="term" value="F:peptidase activator activity"/>
    <property type="evidence" value="ECO:0007669"/>
    <property type="project" value="InterPro"/>
</dbReference>
<keyword evidence="6" id="KW-0963">Cytoplasm</keyword>
<keyword evidence="21" id="KW-0647">Proteasome</keyword>
<dbReference type="GO" id="GO:0010499">
    <property type="term" value="P:proteasomal ubiquitin-independent protein catabolic process"/>
    <property type="evidence" value="ECO:0007669"/>
    <property type="project" value="TreeGrafter"/>
</dbReference>
<keyword evidence="10" id="KW-0496">Mitochondrion</keyword>
<dbReference type="FunFam" id="3.40.50.970:FF:000024">
    <property type="entry name" value="Pyruvate decarboxylase isozyme"/>
    <property type="match status" value="1"/>
</dbReference>
<feature type="region of interest" description="Disordered" evidence="14">
    <location>
        <begin position="916"/>
        <end position="959"/>
    </location>
</feature>
<dbReference type="Pfam" id="PF02776">
    <property type="entry name" value="TPP_enzyme_N"/>
    <property type="match status" value="1"/>
</dbReference>
<evidence type="ECO:0000259" key="16">
    <source>
        <dbReference type="Pfam" id="PF02775"/>
    </source>
</evidence>
<comment type="similarity">
    <text evidence="4">Belongs to the BLM10 family.</text>
</comment>
<dbReference type="Pfam" id="PF11919">
    <property type="entry name" value="PSME4_C"/>
    <property type="match status" value="1"/>
</dbReference>
<dbReference type="GO" id="GO:0016607">
    <property type="term" value="C:nuclear speck"/>
    <property type="evidence" value="ECO:0007669"/>
    <property type="project" value="UniProtKB-SubCell"/>
</dbReference>
<feature type="domain" description="Proteasome activator complex subunit 4-like HEAT repeat-like" evidence="20">
    <location>
        <begin position="1877"/>
        <end position="2074"/>
    </location>
</feature>
<evidence type="ECO:0000256" key="9">
    <source>
        <dbReference type="ARBA" id="ARBA00023052"/>
    </source>
</evidence>
<dbReference type="GO" id="GO:0030976">
    <property type="term" value="F:thiamine pyrophosphate binding"/>
    <property type="evidence" value="ECO:0007669"/>
    <property type="project" value="InterPro"/>
</dbReference>
<keyword evidence="7" id="KW-0677">Repeat</keyword>
<evidence type="ECO:0000256" key="3">
    <source>
        <dbReference type="ARBA" id="ARBA00004496"/>
    </source>
</evidence>
<dbReference type="InterPro" id="IPR047214">
    <property type="entry name" value="TPP_PDC_IPDC"/>
</dbReference>
<evidence type="ECO:0000256" key="13">
    <source>
        <dbReference type="PROSITE-ProRule" id="PRU00103"/>
    </source>
</evidence>
<keyword evidence="8" id="KW-0227">DNA damage</keyword>
<dbReference type="PANTHER" id="PTHR32170">
    <property type="entry name" value="PROTEASOME ACTIVATOR COMPLEX SUBUNIT 4"/>
    <property type="match status" value="1"/>
</dbReference>
<dbReference type="InterPro" id="IPR029035">
    <property type="entry name" value="DHS-like_NAD/FAD-binding_dom"/>
</dbReference>
<dbReference type="PROSITE" id="PS50077">
    <property type="entry name" value="HEAT_REPEAT"/>
    <property type="match status" value="1"/>
</dbReference>
<dbReference type="CDD" id="cd07038">
    <property type="entry name" value="TPP_PYR_PDC_IPDC_like"/>
    <property type="match status" value="1"/>
</dbReference>
<keyword evidence="11" id="KW-0234">DNA repair</keyword>
<dbReference type="GO" id="GO:0003824">
    <property type="term" value="F:catalytic activity"/>
    <property type="evidence" value="ECO:0007669"/>
    <property type="project" value="InterPro"/>
</dbReference>
<protein>
    <submittedName>
        <fullName evidence="21">Proteasome activator complex subunit 4</fullName>
    </submittedName>
</protein>
<gene>
    <name evidence="21" type="ORF">CTheo_3946</name>
</gene>
<evidence type="ECO:0000256" key="1">
    <source>
        <dbReference type="ARBA" id="ARBA00004173"/>
    </source>
</evidence>
<dbReference type="Gene3D" id="3.40.50.970">
    <property type="match status" value="2"/>
</dbReference>
<feature type="domain" description="Proteasome activator Blm10 middle HEAT repeats region" evidence="19">
    <location>
        <begin position="1353"/>
        <end position="1442"/>
    </location>
</feature>
<dbReference type="InterPro" id="IPR021133">
    <property type="entry name" value="HEAT_type_2"/>
</dbReference>
<dbReference type="SUPFAM" id="SSF52467">
    <property type="entry name" value="DHS-like NAD/FAD-binding domain"/>
    <property type="match status" value="1"/>
</dbReference>
<sequence length="2452" mass="275882">MSNYPETISLSVYIIERLKQLDCKQIFGVPGKILDRFQALDLTRSQPQLSGDFNLEFLDYIEDDDTLQWVGNANELNAAYAADGYARIKRSLGCIVTTYGVGELSALNGIAGAMSERVPLLHIVGVPGEGLQQKHALLHHTLGDGIFSHFSKMSAPISAAMANLATTATGTDGLPYEVDRVLRVALTQCRPVYMTFPTNLHHVKVPSKGLLEPLPHPHSAPLTSEALKAERISDEQVQLELEQVVGEIQHLFEESHDPVVLVDACAERFGVEGEVEKLVANTGVQFFTTPMAKGVLDESHAMFGGVYVGANSLPAVKELVEKSDLVITVGALKSDFNSGSFSWGVDIKASTQHLAHPIQLTFVDFGYAHYPNVNFRTLLPALNVKLTKTIKKNGPKVGTARKQNNLKRAEEQQARAAQGLIDEVDPSNIQKFGKDAITQAYLWPRMGKWYRENDIIVSETGTSNFGIIDVPVPKGTSVVSQVLWGSIGYSVGAALGCALAAKEQGDRRVILFVGDGSLQLTLQEIGTMIRHGLNPFIFVLNNEGYEIERCIHGPTRKYNDIQTYNFQLLLQLLSKPDNSQPTKSYKVTTRAELEVLLTDETFNKREAIQLVELVMPRGDVPRALKVQAQLFLTMSDTSADDQVNGVDAKLASITVYRAHLPYETESPEAMNELLESIMSRIIICIRAKEWEMLGNWNHRLQGWISLKYPMPRATRARLAKLYYGLCILPGIEPSRYQEWADLLGQLIYVKSGHKLRLELDELQLDWRPLWQRCQREIWPSQRAMDSSRNVMNILLYVAEISRLYYPPSETPKMLGEFIPLVTQDSIQTMIIVITSFISPSNPSVYIPTLFKIWEAFNSTVVDERLIYVMGHLAEEHCAGKRGRWGEGGAERRDVGIFTEKEWTLLMSKCLGSMSVPVGQSQGTNTTGSHADKSSRQPTKVKKNDSRTPQDGPVREQDSSAGFVAGSRALDSLDKLITSVESFFHPSNAGQWTLILVSFLQRITYEFNRRWYEEASSNCSTPMEWRLTPLIRRVFVCTLKTPALLAIFSKDQIASSFAQGSLKSMIMLEPQLLMPDILERAYNGLESVNETHRTTVVMNSLTGIAMPLASLDHWLGGQKHIVPLLELTIPGIDLNDPGKTVCACMLIVSILQYVKIGDLTQYDAPPVIGIASSSANVDPDLPPGPFMPMGAEEEDSLTRQSTGAFSDWITSFFRRVFHLLENLPEEGSNKKSGGKSEEQVLKALRSALDVVTYHLSDSIFDLVLNLVFDYASTNARANSIRAFGYVVGCLSRARPKDTLAKFLPHCVHQVEVELSAGASSVRTTAAHAVISSDTTLLWNMGILRGILGYGAVEDWYSPDMDQAHNRKWGTVMEAKDVTLEWHVPSADEIDFVIQILDQIVQPSLDVFNNAISAPDSQRDSIWRNDMCRHLHVIRSAWSGLATIILLDKTRALNSLLDEEIETDGLIPQAMPLKSGFALQDVADGRYQRVLAHRTRFGELLHRAADNLKSTDTEDHIDLVMSILRGVDTYLLDYGVTRDTYTGVAKQYDVAKQLTRLHAKQKAFPRLIWIKRAQSYHALRCHFASMYQRRSELDDQIINDLFDFSVSAYTRIRRQAQAVLHAIVGYFVRSTRMVMSRAFEELDKQVKLEKASDPDRMKGAIHVIWNKAIINWVVSRSDYRGPFLLAIMACQSQDKAVASLINEVVPKLAPELFETYSLTHDYQSLDNILQELEGEGFTAADQKLMKQVMAKRSVRVLRQNTDYAAMTADIAQVCLKPRTHWRYLQFGLRVLSATLRKDQVPSDIVVQAFTSNATSDFSTLRWYAQRGLVKFIKHVKLRTYSPNDVYGPLVNPLRRQIQIHDGSELLDSLQVQYSYGDQSAIFVDWIDHTGFISWASSIKAYTMPPDDGILTWDPVSTDALRLVEECITTKVFWEKLGQLYSQESSRGNSSIELRDDNIDFIKTLFKTFGGLPLGGMLNVIEDLWKDDDKFKQRAAAEILSGAMRGSKHWPKSTHAELWAWIAERLPQMFERIRPDTLRIWEGMLTTQLSRRDPRRHPVLVDFIKGLPTDFDNESAFVVNKTIATHCIIVEELGARLGDWLDKYLVTLFDHVDNIHSEIRSAIAQNIHSIKQAQWCPLYLSARQFLDACHNSNDPLQIRRTTHMEKIEVLVAQFPQWRAERLPPPKVNQSQYDKCGLTVLQWIWSAGHSADAPSIFPYVMPLLPEILQMSNLNDSSELMMYSNAVLYLLSAVTPPLDYVEPIVNALILAITSSPLWRVRLNALPILQVFYFRNLPSMTDTIIARIMDVLLDCLKDDNVEVRQMAAKTLAGLLRCSKRSKIPELKNRFVRTVKRAKVPDRKDPSYNEAIRNLHSAILGLCSLIDVYPYSVEKWMPPLCEVLARHTYDPAPISTTIRKCASDFKKSHTDTWHIDQLMFDEDQSAAFSTMLSGTSYYA</sequence>
<dbReference type="SUPFAM" id="SSF52518">
    <property type="entry name" value="Thiamin diphosphate-binding fold (THDP-binding)"/>
    <property type="match status" value="2"/>
</dbReference>
<dbReference type="InterPro" id="IPR011766">
    <property type="entry name" value="TPP_enzyme_TPP-bd"/>
</dbReference>
<dbReference type="GO" id="GO:0070628">
    <property type="term" value="F:proteasome binding"/>
    <property type="evidence" value="ECO:0007669"/>
    <property type="project" value="InterPro"/>
</dbReference>
<feature type="domain" description="Proteasome activator complex subunit 4 C-terminal" evidence="18">
    <location>
        <begin position="2366"/>
        <end position="2452"/>
    </location>
</feature>
<keyword evidence="22" id="KW-1185">Reference proteome</keyword>
<dbReference type="Proteomes" id="UP000383932">
    <property type="component" value="Unassembled WGS sequence"/>
</dbReference>
<evidence type="ECO:0000256" key="11">
    <source>
        <dbReference type="ARBA" id="ARBA00023204"/>
    </source>
</evidence>
<dbReference type="GO" id="GO:0005739">
    <property type="term" value="C:mitochondrion"/>
    <property type="evidence" value="ECO:0007669"/>
    <property type="project" value="UniProtKB-SubCell"/>
</dbReference>
<dbReference type="SUPFAM" id="SSF48371">
    <property type="entry name" value="ARM repeat"/>
    <property type="match status" value="1"/>
</dbReference>
<dbReference type="Gene3D" id="1.25.10.10">
    <property type="entry name" value="Leucine-rich Repeat Variant"/>
    <property type="match status" value="1"/>
</dbReference>
<dbReference type="InterPro" id="IPR021843">
    <property type="entry name" value="PSME4_C"/>
</dbReference>
<dbReference type="InterPro" id="IPR032430">
    <property type="entry name" value="Blm10_mid"/>
</dbReference>
<feature type="domain" description="Thiamine pyrophosphate enzyme N-terminal TPP-binding" evidence="17">
    <location>
        <begin position="49"/>
        <end position="137"/>
    </location>
</feature>
<dbReference type="GO" id="GO:0006281">
    <property type="term" value="P:DNA repair"/>
    <property type="evidence" value="ECO:0007669"/>
    <property type="project" value="UniProtKB-KW"/>
</dbReference>
<evidence type="ECO:0000259" key="19">
    <source>
        <dbReference type="Pfam" id="PF16507"/>
    </source>
</evidence>
<dbReference type="Pfam" id="PF23096">
    <property type="entry name" value="HEAT_PSME4"/>
    <property type="match status" value="1"/>
</dbReference>
<dbReference type="InterPro" id="IPR035309">
    <property type="entry name" value="PSME4"/>
</dbReference>
<evidence type="ECO:0000313" key="22">
    <source>
        <dbReference type="Proteomes" id="UP000383932"/>
    </source>
</evidence>
<evidence type="ECO:0000256" key="6">
    <source>
        <dbReference type="ARBA" id="ARBA00022490"/>
    </source>
</evidence>
<proteinExistence type="inferred from homology"/>
<evidence type="ECO:0000313" key="21">
    <source>
        <dbReference type="EMBL" id="KAB5592620.1"/>
    </source>
</evidence>
<evidence type="ECO:0000256" key="4">
    <source>
        <dbReference type="ARBA" id="ARBA00005739"/>
    </source>
</evidence>
<evidence type="ECO:0000256" key="5">
    <source>
        <dbReference type="ARBA" id="ARBA00007812"/>
    </source>
</evidence>
<keyword evidence="12" id="KW-0539">Nucleus</keyword>
<evidence type="ECO:0000256" key="7">
    <source>
        <dbReference type="ARBA" id="ARBA00022737"/>
    </source>
</evidence>
<evidence type="ECO:0000256" key="12">
    <source>
        <dbReference type="ARBA" id="ARBA00023242"/>
    </source>
</evidence>
<dbReference type="Pfam" id="PF02775">
    <property type="entry name" value="TPP_enzyme_C"/>
    <property type="match status" value="1"/>
</dbReference>
<feature type="repeat" description="HEAT" evidence="13">
    <location>
        <begin position="2302"/>
        <end position="2340"/>
    </location>
</feature>
<keyword evidence="9" id="KW-0786">Thiamine pyrophosphate</keyword>
<evidence type="ECO:0000259" key="15">
    <source>
        <dbReference type="Pfam" id="PF00205"/>
    </source>
</evidence>
<feature type="compositionally biased region" description="Polar residues" evidence="14">
    <location>
        <begin position="917"/>
        <end position="928"/>
    </location>
</feature>
<name>A0A5N5QLI3_9AGAM</name>
<dbReference type="GO" id="GO:0005829">
    <property type="term" value="C:cytosol"/>
    <property type="evidence" value="ECO:0007669"/>
    <property type="project" value="TreeGrafter"/>
</dbReference>
<evidence type="ECO:0000259" key="17">
    <source>
        <dbReference type="Pfam" id="PF02776"/>
    </source>
</evidence>
<dbReference type="InterPro" id="IPR011989">
    <property type="entry name" value="ARM-like"/>
</dbReference>
<dbReference type="Pfam" id="PF00205">
    <property type="entry name" value="TPP_enzyme_M"/>
    <property type="match status" value="1"/>
</dbReference>
<dbReference type="InterPro" id="IPR029061">
    <property type="entry name" value="THDP-binding"/>
</dbReference>
<dbReference type="InterPro" id="IPR012000">
    <property type="entry name" value="Thiamin_PyroP_enz_cen_dom"/>
</dbReference>
<reference evidence="21 22" key="1">
    <citation type="journal article" date="2019" name="Fungal Biol. Biotechnol.">
        <title>Draft genome sequence of fastidious pathogen Ceratobasidium theobromae, which causes vascular-streak dieback in Theobroma cacao.</title>
        <authorList>
            <person name="Ali S.S."/>
            <person name="Asman A."/>
            <person name="Shao J."/>
            <person name="Firmansyah A.P."/>
            <person name="Susilo A.W."/>
            <person name="Rosmana A."/>
            <person name="McMahon P."/>
            <person name="Junaid M."/>
            <person name="Guest D."/>
            <person name="Kheng T.Y."/>
            <person name="Meinhardt L.W."/>
            <person name="Bailey B.A."/>
        </authorList>
    </citation>
    <scope>NUCLEOTIDE SEQUENCE [LARGE SCALE GENOMIC DNA]</scope>
    <source>
        <strain evidence="21 22">CT2</strain>
    </source>
</reference>
<evidence type="ECO:0000256" key="8">
    <source>
        <dbReference type="ARBA" id="ARBA00022763"/>
    </source>
</evidence>
<dbReference type="EMBL" id="SSOP01000059">
    <property type="protein sequence ID" value="KAB5592620.1"/>
    <property type="molecule type" value="Genomic_DNA"/>
</dbReference>